<evidence type="ECO:0000313" key="8">
    <source>
        <dbReference type="EMBL" id="KAK3376884.1"/>
    </source>
</evidence>
<keyword evidence="4 6" id="KW-0472">Membrane</keyword>
<evidence type="ECO:0000256" key="5">
    <source>
        <dbReference type="SAM" id="MobiDB-lite"/>
    </source>
</evidence>
<dbReference type="EMBL" id="JAULSN010000003">
    <property type="protein sequence ID" value="KAK3376884.1"/>
    <property type="molecule type" value="Genomic_DNA"/>
</dbReference>
<dbReference type="GO" id="GO:0016020">
    <property type="term" value="C:membrane"/>
    <property type="evidence" value="ECO:0007669"/>
    <property type="project" value="UniProtKB-SubCell"/>
</dbReference>
<dbReference type="PANTHER" id="PTHR15549">
    <property type="entry name" value="PAIRED IMMUNOGLOBULIN-LIKE TYPE 2 RECEPTOR"/>
    <property type="match status" value="1"/>
</dbReference>
<feature type="signal peptide" evidence="7">
    <location>
        <begin position="1"/>
        <end position="26"/>
    </location>
</feature>
<protein>
    <submittedName>
        <fullName evidence="8">Uncharacterized protein</fullName>
    </submittedName>
</protein>
<feature type="compositionally biased region" description="Low complexity" evidence="5">
    <location>
        <begin position="186"/>
        <end position="220"/>
    </location>
</feature>
<evidence type="ECO:0000256" key="1">
    <source>
        <dbReference type="ARBA" id="ARBA00004167"/>
    </source>
</evidence>
<reference evidence="8" key="2">
    <citation type="submission" date="2023-06" db="EMBL/GenBank/DDBJ databases">
        <authorList>
            <consortium name="Lawrence Berkeley National Laboratory"/>
            <person name="Haridas S."/>
            <person name="Hensen N."/>
            <person name="Bonometti L."/>
            <person name="Westerberg I."/>
            <person name="Brannstrom I.O."/>
            <person name="Guillou S."/>
            <person name="Cros-Aarteil S."/>
            <person name="Calhoun S."/>
            <person name="Kuo A."/>
            <person name="Mondo S."/>
            <person name="Pangilinan J."/>
            <person name="Riley R."/>
            <person name="Labutti K."/>
            <person name="Andreopoulos B."/>
            <person name="Lipzen A."/>
            <person name="Chen C."/>
            <person name="Yanf M."/>
            <person name="Daum C."/>
            <person name="Ng V."/>
            <person name="Clum A."/>
            <person name="Steindorff A."/>
            <person name="Ohm R."/>
            <person name="Martin F."/>
            <person name="Silar P."/>
            <person name="Natvig D."/>
            <person name="Lalanne C."/>
            <person name="Gautier V."/>
            <person name="Ament-Velasquez S.L."/>
            <person name="Kruys A."/>
            <person name="Hutchinson M.I."/>
            <person name="Powell A.J."/>
            <person name="Barry K."/>
            <person name="Miller A.N."/>
            <person name="Grigoriev I.V."/>
            <person name="Debuchy R."/>
            <person name="Gladieux P."/>
            <person name="Thoren M.H."/>
            <person name="Johannesson H."/>
        </authorList>
    </citation>
    <scope>NUCLEOTIDE SEQUENCE</scope>
    <source>
        <strain evidence="8">CBS 958.72</strain>
    </source>
</reference>
<evidence type="ECO:0000256" key="4">
    <source>
        <dbReference type="ARBA" id="ARBA00023136"/>
    </source>
</evidence>
<evidence type="ECO:0000256" key="3">
    <source>
        <dbReference type="ARBA" id="ARBA00022989"/>
    </source>
</evidence>
<dbReference type="Proteomes" id="UP001287356">
    <property type="component" value="Unassembled WGS sequence"/>
</dbReference>
<evidence type="ECO:0000256" key="6">
    <source>
        <dbReference type="SAM" id="Phobius"/>
    </source>
</evidence>
<keyword evidence="2 6" id="KW-0812">Transmembrane</keyword>
<feature type="transmembrane region" description="Helical" evidence="6">
    <location>
        <begin position="239"/>
        <end position="264"/>
    </location>
</feature>
<gene>
    <name evidence="8" type="ORF">B0T24DRAFT_232170</name>
</gene>
<comment type="subcellular location">
    <subcellularLocation>
        <location evidence="1">Membrane</location>
        <topology evidence="1">Single-pass membrane protein</topology>
    </subcellularLocation>
</comment>
<dbReference type="GO" id="GO:0071944">
    <property type="term" value="C:cell periphery"/>
    <property type="evidence" value="ECO:0007669"/>
    <property type="project" value="UniProtKB-ARBA"/>
</dbReference>
<keyword evidence="3 6" id="KW-1133">Transmembrane helix</keyword>
<reference evidence="8" key="1">
    <citation type="journal article" date="2023" name="Mol. Phylogenet. Evol.">
        <title>Genome-scale phylogeny and comparative genomics of the fungal order Sordariales.</title>
        <authorList>
            <person name="Hensen N."/>
            <person name="Bonometti L."/>
            <person name="Westerberg I."/>
            <person name="Brannstrom I.O."/>
            <person name="Guillou S."/>
            <person name="Cros-Aarteil S."/>
            <person name="Calhoun S."/>
            <person name="Haridas S."/>
            <person name="Kuo A."/>
            <person name="Mondo S."/>
            <person name="Pangilinan J."/>
            <person name="Riley R."/>
            <person name="LaButti K."/>
            <person name="Andreopoulos B."/>
            <person name="Lipzen A."/>
            <person name="Chen C."/>
            <person name="Yan M."/>
            <person name="Daum C."/>
            <person name="Ng V."/>
            <person name="Clum A."/>
            <person name="Steindorff A."/>
            <person name="Ohm R.A."/>
            <person name="Martin F."/>
            <person name="Silar P."/>
            <person name="Natvig D.O."/>
            <person name="Lalanne C."/>
            <person name="Gautier V."/>
            <person name="Ament-Velasquez S.L."/>
            <person name="Kruys A."/>
            <person name="Hutchinson M.I."/>
            <person name="Powell A.J."/>
            <person name="Barry K."/>
            <person name="Miller A.N."/>
            <person name="Grigoriev I.V."/>
            <person name="Debuchy R."/>
            <person name="Gladieux P."/>
            <person name="Hiltunen Thoren M."/>
            <person name="Johannesson H."/>
        </authorList>
    </citation>
    <scope>NUCLEOTIDE SEQUENCE</scope>
    <source>
        <strain evidence="8">CBS 958.72</strain>
    </source>
</reference>
<dbReference type="InterPro" id="IPR051694">
    <property type="entry name" value="Immunoregulatory_rcpt-like"/>
</dbReference>
<accession>A0AAE0KHP1</accession>
<dbReference type="CDD" id="cd12087">
    <property type="entry name" value="TM_EGFR-like"/>
    <property type="match status" value="1"/>
</dbReference>
<dbReference type="AlphaFoldDB" id="A0AAE0KHP1"/>
<evidence type="ECO:0000256" key="2">
    <source>
        <dbReference type="ARBA" id="ARBA00022692"/>
    </source>
</evidence>
<evidence type="ECO:0000313" key="9">
    <source>
        <dbReference type="Proteomes" id="UP001287356"/>
    </source>
</evidence>
<feature type="region of interest" description="Disordered" evidence="5">
    <location>
        <begin position="177"/>
        <end position="232"/>
    </location>
</feature>
<evidence type="ECO:0000256" key="7">
    <source>
        <dbReference type="SAM" id="SignalP"/>
    </source>
</evidence>
<sequence length="426" mass="45871">MQRRAGSACPQQLLLLALVLVGQSQAFRPWPRSWAWPGHGAKRPGPRIDPRIEKRIEGEHVVLADCVRDGVAFSEMAYYSTPNGTKPIDLAIVNTTTGETADWVGHTTSALFTTTTTTFKAVLGSPDGEGQYAGSGDNGYPGPFYCYVRRVANRYVDNGAVCSQLYDCTHDAPPGSTTGTHIPGGSSALPSASSIASESASPSTSTSAPTSTPTSKSTPTMQATSADAQSPETGLSQGALIGIVVGAVGTLLAAALGGGIFWLCRRSRRRNGAENNKHGTRRGCCGCLFRRPAPPPVELDGDGMPVAAPSLFKAWTPKMPLKPAPMYEMDGRWYRVEMPIGNDKYEMDGQGRMMVEMDGQEGRLVEMDGQGRMMVELDATGVRQHWRGQTPQPHFASPATTQLSPFQLESPIVYDTWEAYQRANRR</sequence>
<keyword evidence="7" id="KW-0732">Signal</keyword>
<comment type="caution">
    <text evidence="8">The sequence shown here is derived from an EMBL/GenBank/DDBJ whole genome shotgun (WGS) entry which is preliminary data.</text>
</comment>
<feature type="chain" id="PRO_5041901796" evidence="7">
    <location>
        <begin position="27"/>
        <end position="426"/>
    </location>
</feature>
<organism evidence="8 9">
    <name type="scientific">Lasiosphaeria ovina</name>
    <dbReference type="NCBI Taxonomy" id="92902"/>
    <lineage>
        <taxon>Eukaryota</taxon>
        <taxon>Fungi</taxon>
        <taxon>Dikarya</taxon>
        <taxon>Ascomycota</taxon>
        <taxon>Pezizomycotina</taxon>
        <taxon>Sordariomycetes</taxon>
        <taxon>Sordariomycetidae</taxon>
        <taxon>Sordariales</taxon>
        <taxon>Lasiosphaeriaceae</taxon>
        <taxon>Lasiosphaeria</taxon>
    </lineage>
</organism>
<proteinExistence type="predicted"/>
<feature type="compositionally biased region" description="Polar residues" evidence="5">
    <location>
        <begin position="221"/>
        <end position="232"/>
    </location>
</feature>
<name>A0AAE0KHP1_9PEZI</name>
<keyword evidence="9" id="KW-1185">Reference proteome</keyword>